<keyword evidence="1" id="KW-0812">Transmembrane</keyword>
<reference evidence="2 3" key="1">
    <citation type="journal article" date="2016" name="Nat. Commun.">
        <title>Thousands of microbial genomes shed light on interconnected biogeochemical processes in an aquifer system.</title>
        <authorList>
            <person name="Anantharaman K."/>
            <person name="Brown C.T."/>
            <person name="Hug L.A."/>
            <person name="Sharon I."/>
            <person name="Castelle C.J."/>
            <person name="Probst A.J."/>
            <person name="Thomas B.C."/>
            <person name="Singh A."/>
            <person name="Wilkins M.J."/>
            <person name="Karaoz U."/>
            <person name="Brodie E.L."/>
            <person name="Williams K.H."/>
            <person name="Hubbard S.S."/>
            <person name="Banfield J.F."/>
        </authorList>
    </citation>
    <scope>NUCLEOTIDE SEQUENCE [LARGE SCALE GENOMIC DNA]</scope>
</reference>
<accession>A0A1F6NKG6</accession>
<feature type="transmembrane region" description="Helical" evidence="1">
    <location>
        <begin position="50"/>
        <end position="70"/>
    </location>
</feature>
<evidence type="ECO:0000256" key="1">
    <source>
        <dbReference type="SAM" id="Phobius"/>
    </source>
</evidence>
<organism evidence="2 3">
    <name type="scientific">Candidatus Magasanikbacteria bacterium RIFOXYB1_FULL_40_15</name>
    <dbReference type="NCBI Taxonomy" id="1798697"/>
    <lineage>
        <taxon>Bacteria</taxon>
        <taxon>Candidatus Magasanikiibacteriota</taxon>
    </lineage>
</organism>
<keyword evidence="1" id="KW-0472">Membrane</keyword>
<dbReference type="EMBL" id="MFQS01000001">
    <property type="protein sequence ID" value="OGH84134.1"/>
    <property type="molecule type" value="Genomic_DNA"/>
</dbReference>
<evidence type="ECO:0000313" key="2">
    <source>
        <dbReference type="EMBL" id="OGH84134.1"/>
    </source>
</evidence>
<dbReference type="AlphaFoldDB" id="A0A1F6NKG6"/>
<protein>
    <submittedName>
        <fullName evidence="2">Uncharacterized protein</fullName>
    </submittedName>
</protein>
<comment type="caution">
    <text evidence="2">The sequence shown here is derived from an EMBL/GenBank/DDBJ whole genome shotgun (WGS) entry which is preliminary data.</text>
</comment>
<gene>
    <name evidence="2" type="ORF">A2373_02765</name>
</gene>
<name>A0A1F6NKG6_9BACT</name>
<proteinExistence type="predicted"/>
<keyword evidence="1" id="KW-1133">Transmembrane helix</keyword>
<sequence>MLKNTLKWVGALLLLAGVLIFFNSFSEMLGGEETKTAFFEMQQTVGSEWIPHLFYLVPGLLGLTLVGLTVRED</sequence>
<dbReference type="Proteomes" id="UP000176300">
    <property type="component" value="Unassembled WGS sequence"/>
</dbReference>
<evidence type="ECO:0000313" key="3">
    <source>
        <dbReference type="Proteomes" id="UP000176300"/>
    </source>
</evidence>